<keyword evidence="3" id="KW-0812">Transmembrane</keyword>
<keyword evidence="7" id="KW-0325">Glycoprotein</keyword>
<proteinExistence type="predicted"/>
<feature type="domain" description="Protein kinase" evidence="9">
    <location>
        <begin position="16"/>
        <end position="183"/>
    </location>
</feature>
<evidence type="ECO:0000256" key="7">
    <source>
        <dbReference type="ARBA" id="ARBA00023180"/>
    </source>
</evidence>
<keyword evidence="2" id="KW-0418">Kinase</keyword>
<dbReference type="PANTHER" id="PTHR27009">
    <property type="entry name" value="RUST RESISTANCE KINASE LR10-RELATED"/>
    <property type="match status" value="1"/>
</dbReference>
<dbReference type="SMART" id="SM00219">
    <property type="entry name" value="TyrKc"/>
    <property type="match status" value="1"/>
</dbReference>
<reference evidence="10" key="1">
    <citation type="submission" date="2018-10" db="EMBL/GenBank/DDBJ databases">
        <title>Population genomic analysis revealed the cold adaptation of white poplar.</title>
        <authorList>
            <person name="Liu Y.-J."/>
        </authorList>
    </citation>
    <scope>NUCLEOTIDE SEQUENCE [LARGE SCALE GENOMIC DNA]</scope>
    <source>
        <strain evidence="10">PAL-ZL1</strain>
    </source>
</reference>
<dbReference type="Pfam" id="PF07714">
    <property type="entry name" value="PK_Tyr_Ser-Thr"/>
    <property type="match status" value="1"/>
</dbReference>
<evidence type="ECO:0000256" key="6">
    <source>
        <dbReference type="ARBA" id="ARBA00023136"/>
    </source>
</evidence>
<accession>A0A4V6A7E4</accession>
<dbReference type="Gene3D" id="3.30.200.20">
    <property type="entry name" value="Phosphorylase Kinase, domain 1"/>
    <property type="match status" value="1"/>
</dbReference>
<evidence type="ECO:0000256" key="1">
    <source>
        <dbReference type="ARBA" id="ARBA00004479"/>
    </source>
</evidence>
<keyword evidence="2" id="KW-0723">Serine/threonine-protein kinase</keyword>
<evidence type="ECO:0000259" key="9">
    <source>
        <dbReference type="PROSITE" id="PS50011"/>
    </source>
</evidence>
<dbReference type="GO" id="GO:0016020">
    <property type="term" value="C:membrane"/>
    <property type="evidence" value="ECO:0007669"/>
    <property type="project" value="UniProtKB-SubCell"/>
</dbReference>
<dbReference type="InterPro" id="IPR020635">
    <property type="entry name" value="Tyr_kinase_cat_dom"/>
</dbReference>
<dbReference type="InterPro" id="IPR045874">
    <property type="entry name" value="LRK10/LRL21-25-like"/>
</dbReference>
<dbReference type="InterPro" id="IPR011009">
    <property type="entry name" value="Kinase-like_dom_sf"/>
</dbReference>
<comment type="caution">
    <text evidence="10">The sequence shown here is derived from an EMBL/GenBank/DDBJ whole genome shotgun (WGS) entry which is preliminary data.</text>
</comment>
<dbReference type="GO" id="GO:0004713">
    <property type="term" value="F:protein tyrosine kinase activity"/>
    <property type="evidence" value="ECO:0007669"/>
    <property type="project" value="InterPro"/>
</dbReference>
<feature type="compositionally biased region" description="Polar residues" evidence="8">
    <location>
        <begin position="155"/>
        <end position="166"/>
    </location>
</feature>
<evidence type="ECO:0000256" key="8">
    <source>
        <dbReference type="SAM" id="MobiDB-lite"/>
    </source>
</evidence>
<evidence type="ECO:0000256" key="5">
    <source>
        <dbReference type="ARBA" id="ARBA00022989"/>
    </source>
</evidence>
<dbReference type="GO" id="GO:0005524">
    <property type="term" value="F:ATP binding"/>
    <property type="evidence" value="ECO:0007669"/>
    <property type="project" value="InterPro"/>
</dbReference>
<dbReference type="InterPro" id="IPR001245">
    <property type="entry name" value="Ser-Thr/Tyr_kinase_cat_dom"/>
</dbReference>
<feature type="region of interest" description="Disordered" evidence="8">
    <location>
        <begin position="145"/>
        <end position="167"/>
    </location>
</feature>
<dbReference type="SUPFAM" id="SSF56112">
    <property type="entry name" value="Protein kinase-like (PK-like)"/>
    <property type="match status" value="1"/>
</dbReference>
<name>A0A4V6A7E4_POPAL</name>
<keyword evidence="4" id="KW-0732">Signal</keyword>
<evidence type="ECO:0000256" key="3">
    <source>
        <dbReference type="ARBA" id="ARBA00022692"/>
    </source>
</evidence>
<evidence type="ECO:0000313" key="10">
    <source>
        <dbReference type="EMBL" id="TKR98725.1"/>
    </source>
</evidence>
<evidence type="ECO:0000256" key="4">
    <source>
        <dbReference type="ARBA" id="ARBA00022729"/>
    </source>
</evidence>
<keyword evidence="6" id="KW-0472">Membrane</keyword>
<dbReference type="GO" id="GO:0004674">
    <property type="term" value="F:protein serine/threonine kinase activity"/>
    <property type="evidence" value="ECO:0007669"/>
    <property type="project" value="UniProtKB-KW"/>
</dbReference>
<keyword evidence="5" id="KW-1133">Transmembrane helix</keyword>
<dbReference type="PROSITE" id="PS50011">
    <property type="entry name" value="PROTEIN_KINASE_DOM"/>
    <property type="match status" value="1"/>
</dbReference>
<sequence length="183" mass="20732">MNPTRYSHADLKKMTNQFRDELGQRAYGTVFKGKLTSEIPVAVKVLSNSTEKGEEFVNEMGTMARIHHVNVVRLIGFSENGDQVYFPEWIYNLLEEGEDLRLHIEEEGDAKIAKKLAIVGLWCIQWNPADRPSMEIVVQMLEGKGDRLSTPPNPLSSTAPKRTNTGMLRRHLHQELAAISETE</sequence>
<comment type="subcellular location">
    <subcellularLocation>
        <location evidence="1">Membrane</location>
        <topology evidence="1">Single-pass type I membrane protein</topology>
    </subcellularLocation>
</comment>
<protein>
    <recommendedName>
        <fullName evidence="9">Protein kinase domain-containing protein</fullName>
    </recommendedName>
</protein>
<gene>
    <name evidence="10" type="ORF">D5086_0000200420</name>
</gene>
<dbReference type="InterPro" id="IPR000719">
    <property type="entry name" value="Prot_kinase_dom"/>
</dbReference>
<organism evidence="10">
    <name type="scientific">Populus alba</name>
    <name type="common">White poplar</name>
    <dbReference type="NCBI Taxonomy" id="43335"/>
    <lineage>
        <taxon>Eukaryota</taxon>
        <taxon>Viridiplantae</taxon>
        <taxon>Streptophyta</taxon>
        <taxon>Embryophyta</taxon>
        <taxon>Tracheophyta</taxon>
        <taxon>Spermatophyta</taxon>
        <taxon>Magnoliopsida</taxon>
        <taxon>eudicotyledons</taxon>
        <taxon>Gunneridae</taxon>
        <taxon>Pentapetalae</taxon>
        <taxon>rosids</taxon>
        <taxon>fabids</taxon>
        <taxon>Malpighiales</taxon>
        <taxon>Salicaceae</taxon>
        <taxon>Saliceae</taxon>
        <taxon>Populus</taxon>
    </lineage>
</organism>
<dbReference type="AlphaFoldDB" id="A0A4V6A7E4"/>
<evidence type="ECO:0000256" key="2">
    <source>
        <dbReference type="ARBA" id="ARBA00022527"/>
    </source>
</evidence>
<keyword evidence="2" id="KW-0808">Transferase</keyword>
<dbReference type="EMBL" id="RCHU01000661">
    <property type="protein sequence ID" value="TKR98725.1"/>
    <property type="molecule type" value="Genomic_DNA"/>
</dbReference>